<dbReference type="GO" id="GO:0030154">
    <property type="term" value="P:cell differentiation"/>
    <property type="evidence" value="ECO:0007669"/>
    <property type="project" value="UniProtKB-KW"/>
</dbReference>
<keyword evidence="3" id="KW-0221">Differentiation</keyword>
<dbReference type="PANTHER" id="PTHR47995:SF18">
    <property type="entry name" value="TRANSCRIPTION FACTOR MYB65"/>
    <property type="match status" value="1"/>
</dbReference>
<name>A0AA50CBF7_ZINOF</name>
<dbReference type="InterPro" id="IPR001005">
    <property type="entry name" value="SANT/Myb"/>
</dbReference>
<proteinExistence type="evidence at transcript level"/>
<feature type="domain" description="HTH myb-type" evidence="14">
    <location>
        <begin position="148"/>
        <end position="202"/>
    </location>
</feature>
<feature type="region of interest" description="Disordered" evidence="12">
    <location>
        <begin position="349"/>
        <end position="371"/>
    </location>
</feature>
<dbReference type="GO" id="GO:0009555">
    <property type="term" value="P:pollen development"/>
    <property type="evidence" value="ECO:0007669"/>
    <property type="project" value="UniProtKB-ARBA"/>
</dbReference>
<dbReference type="CDD" id="cd00167">
    <property type="entry name" value="SANT"/>
    <property type="match status" value="2"/>
</dbReference>
<keyword evidence="6" id="KW-0238">DNA-binding</keyword>
<evidence type="ECO:0000256" key="12">
    <source>
        <dbReference type="SAM" id="MobiDB-lite"/>
    </source>
</evidence>
<dbReference type="Pfam" id="PF00249">
    <property type="entry name" value="Myb_DNA-binding"/>
    <property type="match status" value="2"/>
</dbReference>
<feature type="domain" description="HTH myb-type" evidence="14">
    <location>
        <begin position="98"/>
        <end position="147"/>
    </location>
</feature>
<dbReference type="GO" id="GO:0005634">
    <property type="term" value="C:nucleus"/>
    <property type="evidence" value="ECO:0007669"/>
    <property type="project" value="UniProtKB-SubCell"/>
</dbReference>
<keyword evidence="5" id="KW-0287">Flowering</keyword>
<evidence type="ECO:0000256" key="8">
    <source>
        <dbReference type="ARBA" id="ARBA00023163"/>
    </source>
</evidence>
<comment type="subcellular location">
    <subcellularLocation>
        <location evidence="1">Nucleus</location>
    </subcellularLocation>
</comment>
<evidence type="ECO:0000256" key="1">
    <source>
        <dbReference type="ARBA" id="ARBA00004123"/>
    </source>
</evidence>
<evidence type="ECO:0000256" key="2">
    <source>
        <dbReference type="ARBA" id="ARBA00022737"/>
    </source>
</evidence>
<evidence type="ECO:0000256" key="9">
    <source>
        <dbReference type="ARBA" id="ARBA00023242"/>
    </source>
</evidence>
<sequence>MLRLLSARTTDLEQWGKGQGTSFSDSRIPRHLRLRKSESESEHGLELGSCSVPLFRRGMNQMQNESRKTMILEKRMASLSIKEKGISVGSLSGENWVLKKGPWTSVEDAILADYVKRHGEGNWNSVRKHTSLSRCGKSCRLRWTNHLRPNLKKGTFTPEEEQLIIELHAKIGNKWARMAALMPGRTDNEIKNYWNTRIKRHQRAGLPLYPPNIRYQASEENQQYKNASEHMYSDKHPNDGCRGSIFEMSDIHDIVADNFYAYHGAFDAPSSDVRVSSMLHQQFGSQNYILGNPALPNMKRLRDSEKQCSGFTDSISDEHSKSKHIVLEPLWKKQKTFILDYPCDPDHQSKALQSSGGANHGGHVLNGTSSAPSPILGASELELPSFQCTEADTNCCFPCSSTLMSVDAYGESPSAAVSSQSDCTSPRKSGLLEALVHEAQAISKPKFFGFPHPNASSRFKNKATELSCPNLGENGSVWPDSSVLNDSLSTFLEHNGYKSVTAATPSVGLDSYPWTCMPHTCRMP</sequence>
<keyword evidence="9" id="KW-0539">Nucleus</keyword>
<evidence type="ECO:0000256" key="6">
    <source>
        <dbReference type="ARBA" id="ARBA00023125"/>
    </source>
</evidence>
<dbReference type="SMART" id="SM00717">
    <property type="entry name" value="SANT"/>
    <property type="match status" value="2"/>
</dbReference>
<evidence type="ECO:0000256" key="11">
    <source>
        <dbReference type="ARBA" id="ARBA00078675"/>
    </source>
</evidence>
<dbReference type="SUPFAM" id="SSF46689">
    <property type="entry name" value="Homeodomain-like"/>
    <property type="match status" value="1"/>
</dbReference>
<evidence type="ECO:0000256" key="7">
    <source>
        <dbReference type="ARBA" id="ARBA00023159"/>
    </source>
</evidence>
<keyword evidence="4" id="KW-0805">Transcription regulation</keyword>
<dbReference type="GO" id="GO:0009908">
    <property type="term" value="P:flower development"/>
    <property type="evidence" value="ECO:0007669"/>
    <property type="project" value="UniProtKB-KW"/>
</dbReference>
<dbReference type="GO" id="GO:0003677">
    <property type="term" value="F:DNA binding"/>
    <property type="evidence" value="ECO:0007669"/>
    <property type="project" value="UniProtKB-KW"/>
</dbReference>
<protein>
    <recommendedName>
        <fullName evidence="10">Transcription factor GAMYB</fullName>
    </recommendedName>
    <alternativeName>
        <fullName evidence="11">OsGAMyb</fullName>
    </alternativeName>
</protein>
<evidence type="ECO:0000259" key="14">
    <source>
        <dbReference type="PROSITE" id="PS51294"/>
    </source>
</evidence>
<dbReference type="PROSITE" id="PS51294">
    <property type="entry name" value="HTH_MYB"/>
    <property type="match status" value="2"/>
</dbReference>
<evidence type="ECO:0000259" key="13">
    <source>
        <dbReference type="PROSITE" id="PS50090"/>
    </source>
</evidence>
<evidence type="ECO:0000256" key="3">
    <source>
        <dbReference type="ARBA" id="ARBA00022782"/>
    </source>
</evidence>
<keyword evidence="8" id="KW-0804">Transcription</keyword>
<organism evidence="15">
    <name type="scientific">Zingiber officinale</name>
    <name type="common">Ginger</name>
    <name type="synonym">Amomum zingiber</name>
    <dbReference type="NCBI Taxonomy" id="94328"/>
    <lineage>
        <taxon>Eukaryota</taxon>
        <taxon>Viridiplantae</taxon>
        <taxon>Streptophyta</taxon>
        <taxon>Embryophyta</taxon>
        <taxon>Tracheophyta</taxon>
        <taxon>Spermatophyta</taxon>
        <taxon>Magnoliopsida</taxon>
        <taxon>Liliopsida</taxon>
        <taxon>Zingiberales</taxon>
        <taxon>Zingiberaceae</taxon>
        <taxon>Zingiber</taxon>
    </lineage>
</organism>
<dbReference type="PANTHER" id="PTHR47995">
    <property type="entry name" value="TRANSCRIPTION FACTOR MYB33-RELATED"/>
    <property type="match status" value="1"/>
</dbReference>
<keyword evidence="2" id="KW-0677">Repeat</keyword>
<dbReference type="EMBL" id="OQ909632">
    <property type="protein sequence ID" value="WLQ69540.1"/>
    <property type="molecule type" value="mRNA"/>
</dbReference>
<dbReference type="PROSITE" id="PS50090">
    <property type="entry name" value="MYB_LIKE"/>
    <property type="match status" value="2"/>
</dbReference>
<evidence type="ECO:0000256" key="4">
    <source>
        <dbReference type="ARBA" id="ARBA00023015"/>
    </source>
</evidence>
<dbReference type="FunFam" id="1.10.10.60:FF:000119">
    <property type="entry name" value="Transcription factor GAMYB"/>
    <property type="match status" value="1"/>
</dbReference>
<dbReference type="FunFam" id="1.10.10.60:FF:000001">
    <property type="entry name" value="MYB-related transcription factor"/>
    <property type="match status" value="1"/>
</dbReference>
<reference evidence="15" key="1">
    <citation type="submission" date="2023-04" db="EMBL/GenBank/DDBJ databases">
        <title>Genome-wide analysis of the MYB gene family in ginger (Zingiber officinale Roscoe).</title>
        <authorList>
            <person name="Xing H.-T."/>
            <person name="Li H.-L."/>
        </authorList>
    </citation>
    <scope>NUCLEOTIDE SEQUENCE</scope>
    <source>
        <strain evidence="15">Maker00030506</strain>
    </source>
</reference>
<dbReference type="InterPro" id="IPR009057">
    <property type="entry name" value="Homeodomain-like_sf"/>
</dbReference>
<feature type="domain" description="Myb-like" evidence="13">
    <location>
        <begin position="98"/>
        <end position="147"/>
    </location>
</feature>
<dbReference type="InterPro" id="IPR017930">
    <property type="entry name" value="Myb_dom"/>
</dbReference>
<evidence type="ECO:0000256" key="10">
    <source>
        <dbReference type="ARBA" id="ARBA00071221"/>
    </source>
</evidence>
<keyword evidence="7" id="KW-0010">Activator</keyword>
<dbReference type="AlphaFoldDB" id="A0AA50CBF7"/>
<evidence type="ECO:0000313" key="15">
    <source>
        <dbReference type="EMBL" id="WLQ69540.1"/>
    </source>
</evidence>
<feature type="domain" description="Myb-like" evidence="13">
    <location>
        <begin position="148"/>
        <end position="198"/>
    </location>
</feature>
<dbReference type="Gene3D" id="1.10.10.60">
    <property type="entry name" value="Homeodomain-like"/>
    <property type="match status" value="2"/>
</dbReference>
<accession>A0AA50CBF7</accession>
<evidence type="ECO:0000256" key="5">
    <source>
        <dbReference type="ARBA" id="ARBA00023089"/>
    </source>
</evidence>